<feature type="transmembrane region" description="Helical" evidence="7">
    <location>
        <begin position="23"/>
        <end position="45"/>
    </location>
</feature>
<proteinExistence type="predicted"/>
<evidence type="ECO:0000256" key="1">
    <source>
        <dbReference type="ARBA" id="ARBA00004141"/>
    </source>
</evidence>
<organism evidence="8 9">
    <name type="scientific">Batrachochytrium dendrobatidis (strain JEL423)</name>
    <dbReference type="NCBI Taxonomy" id="403673"/>
    <lineage>
        <taxon>Eukaryota</taxon>
        <taxon>Fungi</taxon>
        <taxon>Fungi incertae sedis</taxon>
        <taxon>Chytridiomycota</taxon>
        <taxon>Chytridiomycota incertae sedis</taxon>
        <taxon>Chytridiomycetes</taxon>
        <taxon>Rhizophydiales</taxon>
        <taxon>Rhizophydiales incertae sedis</taxon>
        <taxon>Batrachochytrium</taxon>
    </lineage>
</organism>
<keyword evidence="2" id="KW-0808">Transferase</keyword>
<feature type="transmembrane region" description="Helical" evidence="7">
    <location>
        <begin position="66"/>
        <end position="87"/>
    </location>
</feature>
<keyword evidence="4 7" id="KW-1133">Transmembrane helix</keyword>
<sequence>MATVRCAYTSPILVGTWIMNKTAYIDATVPLMMLVMRQITLAWQIHDGTLPDHERSRRAIVDMPSILEYLGFLYFFPAFLIGPAFSFVEYNNYLHRRCLLLIQGEFKTIPNPYVPAMECLSSTFIPLFIVIQGSPHFSPSRLLDSVLLQEKTFLQLCVFYIAWKLSETACIYTGFGFNGYNENGYATWDRVDNCDMVRIELAGNIRELVSVWNMQTAVWLKRDVYGRLTDLGFDKQTATTITFFISAFWHGVHIGYYITFMSGSIVTIIARHIRRHIRPIFANEHSLWHWLKPVYDVTGIVTTQLTTVYIVIPFLVRDIWQCFLIYRALYFFVHVGMVVLYVAFETKLGRAGLAHMGISVNDPIKFETTSESGPVTDPVKTVRQKNC</sequence>
<feature type="transmembrane region" description="Helical" evidence="7">
    <location>
        <begin position="294"/>
        <end position="312"/>
    </location>
</feature>
<keyword evidence="3 7" id="KW-0812">Transmembrane</keyword>
<dbReference type="VEuPathDB" id="FungiDB:BDEG_21343"/>
<dbReference type="GO" id="GO:0016020">
    <property type="term" value="C:membrane"/>
    <property type="evidence" value="ECO:0007669"/>
    <property type="project" value="UniProtKB-SubCell"/>
</dbReference>
<dbReference type="GO" id="GO:0003841">
    <property type="term" value="F:1-acylglycerol-3-phosphate O-acyltransferase activity"/>
    <property type="evidence" value="ECO:0007669"/>
    <property type="project" value="TreeGrafter"/>
</dbReference>
<dbReference type="PANTHER" id="PTHR13906:SF4">
    <property type="entry name" value="LYSOPHOSPHOLIPID ACYLTRANSFERASE 6"/>
    <property type="match status" value="1"/>
</dbReference>
<evidence type="ECO:0000313" key="9">
    <source>
        <dbReference type="Proteomes" id="UP000077115"/>
    </source>
</evidence>
<evidence type="ECO:0000313" key="8">
    <source>
        <dbReference type="EMBL" id="OAJ37303.1"/>
    </source>
</evidence>
<dbReference type="GO" id="GO:0047184">
    <property type="term" value="F:1-acylglycerophosphocholine O-acyltransferase activity"/>
    <property type="evidence" value="ECO:0007669"/>
    <property type="project" value="TreeGrafter"/>
</dbReference>
<reference evidence="8 9" key="1">
    <citation type="submission" date="2006-10" db="EMBL/GenBank/DDBJ databases">
        <title>The Genome Sequence of Batrachochytrium dendrobatidis JEL423.</title>
        <authorList>
            <consortium name="The Broad Institute Genome Sequencing Platform"/>
            <person name="Birren B."/>
            <person name="Lander E."/>
            <person name="Galagan J."/>
            <person name="Cuomo C."/>
            <person name="Devon K."/>
            <person name="Jaffe D."/>
            <person name="Butler J."/>
            <person name="Alvarez P."/>
            <person name="Gnerre S."/>
            <person name="Grabherr M."/>
            <person name="Kleber M."/>
            <person name="Mauceli E."/>
            <person name="Brockman W."/>
            <person name="Young S."/>
            <person name="LaButti K."/>
            <person name="Sykes S."/>
            <person name="DeCaprio D."/>
            <person name="Crawford M."/>
            <person name="Koehrsen M."/>
            <person name="Engels R."/>
            <person name="Montgomery P."/>
            <person name="Pearson M."/>
            <person name="Howarth C."/>
            <person name="Larson L."/>
            <person name="White J."/>
            <person name="O'Leary S."/>
            <person name="Kodira C."/>
            <person name="Zeng Q."/>
            <person name="Yandava C."/>
            <person name="Alvarado L."/>
            <person name="Longcore J."/>
            <person name="James T."/>
        </authorList>
    </citation>
    <scope>NUCLEOTIDE SEQUENCE [LARGE SCALE GENOMIC DNA]</scope>
    <source>
        <strain evidence="8 9">JEL423</strain>
    </source>
</reference>
<comment type="subcellular location">
    <subcellularLocation>
        <location evidence="1">Membrane</location>
        <topology evidence="1">Multi-pass membrane protein</topology>
    </subcellularLocation>
</comment>
<feature type="transmembrane region" description="Helical" evidence="7">
    <location>
        <begin position="324"/>
        <end position="344"/>
    </location>
</feature>
<dbReference type="AlphaFoldDB" id="A0A177WB95"/>
<dbReference type="GO" id="GO:0030258">
    <property type="term" value="P:lipid modification"/>
    <property type="evidence" value="ECO:0007669"/>
    <property type="project" value="TreeGrafter"/>
</dbReference>
<gene>
    <name evidence="8" type="ORF">BDEG_21343</name>
</gene>
<evidence type="ECO:0000256" key="6">
    <source>
        <dbReference type="ARBA" id="ARBA00023315"/>
    </source>
</evidence>
<dbReference type="PANTHER" id="PTHR13906">
    <property type="entry name" value="PORCUPINE"/>
    <property type="match status" value="1"/>
</dbReference>
<dbReference type="Pfam" id="PF03062">
    <property type="entry name" value="MBOAT"/>
    <property type="match status" value="1"/>
</dbReference>
<evidence type="ECO:0000256" key="5">
    <source>
        <dbReference type="ARBA" id="ARBA00023136"/>
    </source>
</evidence>
<dbReference type="OrthoDB" id="286734at2759"/>
<dbReference type="STRING" id="403673.A0A177WB95"/>
<feature type="transmembrane region" description="Helical" evidence="7">
    <location>
        <begin position="254"/>
        <end position="273"/>
    </location>
</feature>
<accession>A0A177WB95</accession>
<dbReference type="EMBL" id="DS022300">
    <property type="protein sequence ID" value="OAJ37303.1"/>
    <property type="molecule type" value="Genomic_DNA"/>
</dbReference>
<keyword evidence="6" id="KW-0012">Acyltransferase</keyword>
<keyword evidence="5 7" id="KW-0472">Membrane</keyword>
<reference evidence="8 9" key="2">
    <citation type="submission" date="2016-05" db="EMBL/GenBank/DDBJ databases">
        <title>Lineage-specific infection strategies underlie the spectrum of fungal disease in amphibians.</title>
        <authorList>
            <person name="Cuomo C.A."/>
            <person name="Farrer R.A."/>
            <person name="James T."/>
            <person name="Longcore J."/>
            <person name="Birren B."/>
        </authorList>
    </citation>
    <scope>NUCLEOTIDE SEQUENCE [LARGE SCALE GENOMIC DNA]</scope>
    <source>
        <strain evidence="8 9">JEL423</strain>
    </source>
</reference>
<dbReference type="GO" id="GO:0005783">
    <property type="term" value="C:endoplasmic reticulum"/>
    <property type="evidence" value="ECO:0007669"/>
    <property type="project" value="TreeGrafter"/>
</dbReference>
<evidence type="ECO:0000256" key="2">
    <source>
        <dbReference type="ARBA" id="ARBA00022679"/>
    </source>
</evidence>
<protein>
    <submittedName>
        <fullName evidence="8">Uncharacterized protein</fullName>
    </submittedName>
</protein>
<dbReference type="InterPro" id="IPR049941">
    <property type="entry name" value="LPLAT_7/PORCN-like"/>
</dbReference>
<name>A0A177WB95_BATDL</name>
<evidence type="ECO:0000256" key="4">
    <source>
        <dbReference type="ARBA" id="ARBA00022989"/>
    </source>
</evidence>
<evidence type="ECO:0000256" key="7">
    <source>
        <dbReference type="SAM" id="Phobius"/>
    </source>
</evidence>
<evidence type="ECO:0000256" key="3">
    <source>
        <dbReference type="ARBA" id="ARBA00022692"/>
    </source>
</evidence>
<dbReference type="InterPro" id="IPR004299">
    <property type="entry name" value="MBOAT_fam"/>
</dbReference>
<dbReference type="Proteomes" id="UP000077115">
    <property type="component" value="Unassembled WGS sequence"/>
</dbReference>
<dbReference type="eggNOG" id="KOG2704">
    <property type="taxonomic scope" value="Eukaryota"/>
</dbReference>
<dbReference type="GO" id="GO:0046474">
    <property type="term" value="P:glycerophospholipid biosynthetic process"/>
    <property type="evidence" value="ECO:0007669"/>
    <property type="project" value="TreeGrafter"/>
</dbReference>